<name>A0A1I6UZR8_9PSEU</name>
<dbReference type="Proteomes" id="UP000198852">
    <property type="component" value="Unassembled WGS sequence"/>
</dbReference>
<evidence type="ECO:0000313" key="2">
    <source>
        <dbReference type="Proteomes" id="UP000198852"/>
    </source>
</evidence>
<reference evidence="2" key="1">
    <citation type="submission" date="2016-10" db="EMBL/GenBank/DDBJ databases">
        <authorList>
            <person name="Varghese N."/>
            <person name="Submissions S."/>
        </authorList>
    </citation>
    <scope>NUCLEOTIDE SEQUENCE [LARGE SCALE GENOMIC DNA]</scope>
    <source>
        <strain evidence="2">DSM 44771</strain>
    </source>
</reference>
<evidence type="ECO:0000313" key="1">
    <source>
        <dbReference type="EMBL" id="SFT06910.1"/>
    </source>
</evidence>
<dbReference type="STRING" id="95161.SAMN05660874_05436"/>
<organism evidence="1 2">
    <name type="scientific">Saccharopolyspora flava</name>
    <dbReference type="NCBI Taxonomy" id="95161"/>
    <lineage>
        <taxon>Bacteria</taxon>
        <taxon>Bacillati</taxon>
        <taxon>Actinomycetota</taxon>
        <taxon>Actinomycetes</taxon>
        <taxon>Pseudonocardiales</taxon>
        <taxon>Pseudonocardiaceae</taxon>
        <taxon>Saccharopolyspora</taxon>
    </lineage>
</organism>
<proteinExistence type="predicted"/>
<sequence length="132" mass="14132">MTFPNIWGQISETITNIGEKAAYAQSQAAGGSMRIQPDKVEELARFFDDEALAMERREGKVAMLADVPAPGLDPVSTGATEIYGKVGAGSPNAYAENYKDLAKVFRNAALALRASAQQVRTDDDTASLSFKS</sequence>
<evidence type="ECO:0008006" key="3">
    <source>
        <dbReference type="Google" id="ProtNLM"/>
    </source>
</evidence>
<keyword evidence="2" id="KW-1185">Reference proteome</keyword>
<protein>
    <recommendedName>
        <fullName evidence="3">PE family protein</fullName>
    </recommendedName>
</protein>
<dbReference type="EMBL" id="FOZX01000014">
    <property type="protein sequence ID" value="SFT06910.1"/>
    <property type="molecule type" value="Genomic_DNA"/>
</dbReference>
<dbReference type="AlphaFoldDB" id="A0A1I6UZR8"/>
<gene>
    <name evidence="1" type="ORF">SAMN05660874_05436</name>
</gene>
<dbReference type="RefSeq" id="WP_175548283.1">
    <property type="nucleotide sequence ID" value="NZ_FOZX01000014.1"/>
</dbReference>
<accession>A0A1I6UZR8</accession>